<accession>A0AAD6ZCI9</accession>
<protein>
    <submittedName>
        <fullName evidence="2">Uncharacterized protein</fullName>
    </submittedName>
</protein>
<gene>
    <name evidence="2" type="ORF">DFH08DRAFT_820710</name>
</gene>
<dbReference type="EMBL" id="JARIHO010000063">
    <property type="protein sequence ID" value="KAJ7315109.1"/>
    <property type="molecule type" value="Genomic_DNA"/>
</dbReference>
<organism evidence="2 3">
    <name type="scientific">Mycena albidolilacea</name>
    <dbReference type="NCBI Taxonomy" id="1033008"/>
    <lineage>
        <taxon>Eukaryota</taxon>
        <taxon>Fungi</taxon>
        <taxon>Dikarya</taxon>
        <taxon>Basidiomycota</taxon>
        <taxon>Agaricomycotina</taxon>
        <taxon>Agaricomycetes</taxon>
        <taxon>Agaricomycetidae</taxon>
        <taxon>Agaricales</taxon>
        <taxon>Marasmiineae</taxon>
        <taxon>Mycenaceae</taxon>
        <taxon>Mycena</taxon>
    </lineage>
</organism>
<evidence type="ECO:0000256" key="1">
    <source>
        <dbReference type="SAM" id="MobiDB-lite"/>
    </source>
</evidence>
<keyword evidence="3" id="KW-1185">Reference proteome</keyword>
<feature type="compositionally biased region" description="Basic residues" evidence="1">
    <location>
        <begin position="188"/>
        <end position="197"/>
    </location>
</feature>
<feature type="compositionally biased region" description="Low complexity" evidence="1">
    <location>
        <begin position="105"/>
        <end position="116"/>
    </location>
</feature>
<evidence type="ECO:0000313" key="2">
    <source>
        <dbReference type="EMBL" id="KAJ7315109.1"/>
    </source>
</evidence>
<dbReference type="AlphaFoldDB" id="A0AAD6ZCI9"/>
<dbReference type="Proteomes" id="UP001218218">
    <property type="component" value="Unassembled WGS sequence"/>
</dbReference>
<reference evidence="2" key="1">
    <citation type="submission" date="2023-03" db="EMBL/GenBank/DDBJ databases">
        <title>Massive genome expansion in bonnet fungi (Mycena s.s.) driven by repeated elements and novel gene families across ecological guilds.</title>
        <authorList>
            <consortium name="Lawrence Berkeley National Laboratory"/>
            <person name="Harder C.B."/>
            <person name="Miyauchi S."/>
            <person name="Viragh M."/>
            <person name="Kuo A."/>
            <person name="Thoen E."/>
            <person name="Andreopoulos B."/>
            <person name="Lu D."/>
            <person name="Skrede I."/>
            <person name="Drula E."/>
            <person name="Henrissat B."/>
            <person name="Morin E."/>
            <person name="Kohler A."/>
            <person name="Barry K."/>
            <person name="LaButti K."/>
            <person name="Morin E."/>
            <person name="Salamov A."/>
            <person name="Lipzen A."/>
            <person name="Mereny Z."/>
            <person name="Hegedus B."/>
            <person name="Baldrian P."/>
            <person name="Stursova M."/>
            <person name="Weitz H."/>
            <person name="Taylor A."/>
            <person name="Grigoriev I.V."/>
            <person name="Nagy L.G."/>
            <person name="Martin F."/>
            <person name="Kauserud H."/>
        </authorList>
    </citation>
    <scope>NUCLEOTIDE SEQUENCE</scope>
    <source>
        <strain evidence="2">CBHHK002</strain>
    </source>
</reference>
<proteinExistence type="predicted"/>
<comment type="caution">
    <text evidence="2">The sequence shown here is derived from an EMBL/GenBank/DDBJ whole genome shotgun (WGS) entry which is preliminary data.</text>
</comment>
<feature type="compositionally biased region" description="Basic and acidic residues" evidence="1">
    <location>
        <begin position="86"/>
        <end position="95"/>
    </location>
</feature>
<name>A0AAD6ZCI9_9AGAR</name>
<sequence length="313" mass="34322">MPSLEERRGYIDSLSLETSDISIPQWGLLKQDDPQALFDSDSEDYNVILPAPKKSTGKLKAPPVPQADPGSEDSMPDAPPARRVTRRDIEMHDDAAPAQYRSRRSSMASSRSSAMSDAPEVHSRVDSDVEFSEAMADALVTIPIPRSRRSSMGSTYSSRRDLSVPASEVESEGGSELDIEHSAEAQRPKKKKTKKVSAARQRQADSERPEIKPSTLDKGKGQAPIDASSRPKSSWDITAQLVLPAPNKDIGLTAQHPELQAVLRDTMLIIKIFMLFTEAYPLMASRAGFGKPRMIEAAEARASRHPHPQTALN</sequence>
<feature type="compositionally biased region" description="Basic and acidic residues" evidence="1">
    <location>
        <begin position="202"/>
        <end position="220"/>
    </location>
</feature>
<evidence type="ECO:0000313" key="3">
    <source>
        <dbReference type="Proteomes" id="UP001218218"/>
    </source>
</evidence>
<feature type="region of interest" description="Disordered" evidence="1">
    <location>
        <begin position="48"/>
        <end position="127"/>
    </location>
</feature>
<feature type="region of interest" description="Disordered" evidence="1">
    <location>
        <begin position="139"/>
        <end position="232"/>
    </location>
</feature>
<feature type="compositionally biased region" description="Basic and acidic residues" evidence="1">
    <location>
        <begin position="178"/>
        <end position="187"/>
    </location>
</feature>